<dbReference type="GO" id="GO:0005154">
    <property type="term" value="F:epidermal growth factor receptor binding"/>
    <property type="evidence" value="ECO:0007669"/>
    <property type="project" value="TreeGrafter"/>
</dbReference>
<dbReference type="AlphaFoldDB" id="A0A9D3PU83"/>
<dbReference type="InterPro" id="IPR000742">
    <property type="entry name" value="EGF"/>
</dbReference>
<evidence type="ECO:0000313" key="7">
    <source>
        <dbReference type="Proteomes" id="UP001046870"/>
    </source>
</evidence>
<comment type="caution">
    <text evidence="6">The sequence shown here is derived from an EMBL/GenBank/DDBJ whole genome shotgun (WGS) entry which is preliminary data.</text>
</comment>
<accession>A0A9D3PU83</accession>
<evidence type="ECO:0000313" key="6">
    <source>
        <dbReference type="EMBL" id="KAG7468240.1"/>
    </source>
</evidence>
<dbReference type="SUPFAM" id="SSF57196">
    <property type="entry name" value="EGF/Laminin"/>
    <property type="match status" value="1"/>
</dbReference>
<dbReference type="GO" id="GO:0008083">
    <property type="term" value="F:growth factor activity"/>
    <property type="evidence" value="ECO:0007669"/>
    <property type="project" value="TreeGrafter"/>
</dbReference>
<feature type="disulfide bond" evidence="3">
    <location>
        <begin position="16"/>
        <end position="33"/>
    </location>
</feature>
<keyword evidence="4" id="KW-1133">Transmembrane helix</keyword>
<proteinExistence type="predicted"/>
<dbReference type="GO" id="GO:0008284">
    <property type="term" value="P:positive regulation of cell population proliferation"/>
    <property type="evidence" value="ECO:0007669"/>
    <property type="project" value="TreeGrafter"/>
</dbReference>
<keyword evidence="7" id="KW-1185">Reference proteome</keyword>
<reference evidence="6" key="1">
    <citation type="submission" date="2021-01" db="EMBL/GenBank/DDBJ databases">
        <authorList>
            <person name="Zahm M."/>
            <person name="Roques C."/>
            <person name="Cabau C."/>
            <person name="Klopp C."/>
            <person name="Donnadieu C."/>
            <person name="Jouanno E."/>
            <person name="Lampietro C."/>
            <person name="Louis A."/>
            <person name="Herpin A."/>
            <person name="Echchiki A."/>
            <person name="Berthelot C."/>
            <person name="Parey E."/>
            <person name="Roest-Crollius H."/>
            <person name="Braasch I."/>
            <person name="Postlethwait J."/>
            <person name="Bobe J."/>
            <person name="Montfort J."/>
            <person name="Bouchez O."/>
            <person name="Begum T."/>
            <person name="Mejri S."/>
            <person name="Adams A."/>
            <person name="Chen W.-J."/>
            <person name="Guiguen Y."/>
        </authorList>
    </citation>
    <scope>NUCLEOTIDE SEQUENCE</scope>
    <source>
        <strain evidence="6">YG-15Mar2019-1</strain>
        <tissue evidence="6">Brain</tissue>
    </source>
</reference>
<feature type="disulfide bond" evidence="3">
    <location>
        <begin position="35"/>
        <end position="44"/>
    </location>
</feature>
<feature type="domain" description="EGF-like" evidence="5">
    <location>
        <begin position="4"/>
        <end position="45"/>
    </location>
</feature>
<feature type="transmembrane region" description="Helical" evidence="4">
    <location>
        <begin position="61"/>
        <end position="84"/>
    </location>
</feature>
<dbReference type="GO" id="GO:0007173">
    <property type="term" value="P:epidermal growth factor receptor signaling pathway"/>
    <property type="evidence" value="ECO:0007669"/>
    <property type="project" value="TreeGrafter"/>
</dbReference>
<evidence type="ECO:0000256" key="4">
    <source>
        <dbReference type="SAM" id="Phobius"/>
    </source>
</evidence>
<evidence type="ECO:0000256" key="1">
    <source>
        <dbReference type="ARBA" id="ARBA00022536"/>
    </source>
</evidence>
<keyword evidence="1 3" id="KW-0245">EGF-like domain</keyword>
<dbReference type="EMBL" id="JAFDVH010000011">
    <property type="protein sequence ID" value="KAG7468240.1"/>
    <property type="molecule type" value="Genomic_DNA"/>
</dbReference>
<evidence type="ECO:0000259" key="5">
    <source>
        <dbReference type="PROSITE" id="PS50026"/>
    </source>
</evidence>
<dbReference type="CDD" id="cd00054">
    <property type="entry name" value="EGF_CA"/>
    <property type="match status" value="1"/>
</dbReference>
<dbReference type="OrthoDB" id="6162427at2759"/>
<dbReference type="Gene3D" id="2.10.25.10">
    <property type="entry name" value="Laminin"/>
    <property type="match status" value="1"/>
</dbReference>
<dbReference type="Proteomes" id="UP001046870">
    <property type="component" value="Chromosome 11"/>
</dbReference>
<protein>
    <recommendedName>
        <fullName evidence="5">EGF-like domain-containing protein</fullName>
    </recommendedName>
</protein>
<dbReference type="GO" id="GO:0045840">
    <property type="term" value="P:positive regulation of mitotic nuclear division"/>
    <property type="evidence" value="ECO:0007669"/>
    <property type="project" value="TreeGrafter"/>
</dbReference>
<dbReference type="PROSITE" id="PS00022">
    <property type="entry name" value="EGF_1"/>
    <property type="match status" value="1"/>
</dbReference>
<sequence length="107" mass="11677">MAEHGDPCEETDVAYCTNGGTCYKIPSVSTPTCVCTDNYRGSRCEEFQLFSSSKDDSQSGLIAAVVIISLLVAVLLAVVIYYACKMWKQKSQADQSSDQYRKGNSTV</sequence>
<dbReference type="PANTHER" id="PTHR10740">
    <property type="entry name" value="TRANSFORMING GROWTH FACTOR ALPHA"/>
    <property type="match status" value="1"/>
</dbReference>
<comment type="caution">
    <text evidence="3">Lacks conserved residue(s) required for the propagation of feature annotation.</text>
</comment>
<evidence type="ECO:0000256" key="2">
    <source>
        <dbReference type="ARBA" id="ARBA00023157"/>
    </source>
</evidence>
<keyword evidence="4" id="KW-0812">Transmembrane</keyword>
<dbReference type="SMART" id="SM00181">
    <property type="entry name" value="EGF"/>
    <property type="match status" value="1"/>
</dbReference>
<dbReference type="PROSITE" id="PS50026">
    <property type="entry name" value="EGF_3"/>
    <property type="match status" value="1"/>
</dbReference>
<dbReference type="GO" id="GO:0005615">
    <property type="term" value="C:extracellular space"/>
    <property type="evidence" value="ECO:0007669"/>
    <property type="project" value="TreeGrafter"/>
</dbReference>
<keyword evidence="4" id="KW-0472">Membrane</keyword>
<keyword evidence="2 3" id="KW-1015">Disulfide bond</keyword>
<organism evidence="6 7">
    <name type="scientific">Megalops atlanticus</name>
    <name type="common">Tarpon</name>
    <name type="synonym">Clupea gigantea</name>
    <dbReference type="NCBI Taxonomy" id="7932"/>
    <lineage>
        <taxon>Eukaryota</taxon>
        <taxon>Metazoa</taxon>
        <taxon>Chordata</taxon>
        <taxon>Craniata</taxon>
        <taxon>Vertebrata</taxon>
        <taxon>Euteleostomi</taxon>
        <taxon>Actinopterygii</taxon>
        <taxon>Neopterygii</taxon>
        <taxon>Teleostei</taxon>
        <taxon>Elopiformes</taxon>
        <taxon>Megalopidae</taxon>
        <taxon>Megalops</taxon>
    </lineage>
</organism>
<evidence type="ECO:0000256" key="3">
    <source>
        <dbReference type="PROSITE-ProRule" id="PRU00076"/>
    </source>
</evidence>
<name>A0A9D3PU83_MEGAT</name>
<dbReference type="PANTHER" id="PTHR10740:SF15">
    <property type="entry name" value="EGF-LIKE DOMAIN-CONTAINING PROTEIN"/>
    <property type="match status" value="1"/>
</dbReference>
<gene>
    <name evidence="6" type="ORF">MATL_G00140840</name>
</gene>